<reference evidence="2" key="1">
    <citation type="submission" date="2020-11" db="EMBL/GenBank/DDBJ databases">
        <title>Whole-genome analyses of Nonomuraea sp. K274.</title>
        <authorList>
            <person name="Veyisoglu A."/>
        </authorList>
    </citation>
    <scope>NUCLEOTIDE SEQUENCE</scope>
    <source>
        <strain evidence="2">K274</strain>
    </source>
</reference>
<dbReference type="RefSeq" id="WP_195895339.1">
    <property type="nucleotide sequence ID" value="NZ_JADOGI010000026.1"/>
</dbReference>
<gene>
    <name evidence="2" type="ORF">ITP53_11495</name>
</gene>
<keyword evidence="3" id="KW-1185">Reference proteome</keyword>
<name>A0A931A988_9ACTN</name>
<protein>
    <submittedName>
        <fullName evidence="2">Uncharacterized protein</fullName>
    </submittedName>
</protein>
<dbReference type="AlphaFoldDB" id="A0A931A988"/>
<evidence type="ECO:0000313" key="2">
    <source>
        <dbReference type="EMBL" id="MBF8186363.1"/>
    </source>
</evidence>
<proteinExistence type="predicted"/>
<sequence length="56" mass="6404">MRRLLDRLRGHDEWPQVADYPAELWLDHARPGGADPGIKAKTGPLYRTPYTSRSSK</sequence>
<feature type="region of interest" description="Disordered" evidence="1">
    <location>
        <begin position="31"/>
        <end position="56"/>
    </location>
</feature>
<comment type="caution">
    <text evidence="2">The sequence shown here is derived from an EMBL/GenBank/DDBJ whole genome shotgun (WGS) entry which is preliminary data.</text>
</comment>
<evidence type="ECO:0000313" key="3">
    <source>
        <dbReference type="Proteomes" id="UP000605361"/>
    </source>
</evidence>
<evidence type="ECO:0000256" key="1">
    <source>
        <dbReference type="SAM" id="MobiDB-lite"/>
    </source>
</evidence>
<organism evidence="2 3">
    <name type="scientific">Nonomuraea cypriaca</name>
    <dbReference type="NCBI Taxonomy" id="1187855"/>
    <lineage>
        <taxon>Bacteria</taxon>
        <taxon>Bacillati</taxon>
        <taxon>Actinomycetota</taxon>
        <taxon>Actinomycetes</taxon>
        <taxon>Streptosporangiales</taxon>
        <taxon>Streptosporangiaceae</taxon>
        <taxon>Nonomuraea</taxon>
    </lineage>
</organism>
<dbReference type="EMBL" id="JADOGI010000026">
    <property type="protein sequence ID" value="MBF8186363.1"/>
    <property type="molecule type" value="Genomic_DNA"/>
</dbReference>
<accession>A0A931A988</accession>
<dbReference type="Proteomes" id="UP000605361">
    <property type="component" value="Unassembled WGS sequence"/>
</dbReference>